<dbReference type="Pfam" id="PF01249">
    <property type="entry name" value="Ribosomal_S21e"/>
    <property type="match status" value="1"/>
</dbReference>
<dbReference type="RefSeq" id="XP_012898952.1">
    <property type="nucleotide sequence ID" value="XM_013043498.1"/>
</dbReference>
<dbReference type="GeneID" id="24921591"/>
<evidence type="ECO:0000256" key="2">
    <source>
        <dbReference type="ARBA" id="ARBA00022980"/>
    </source>
</evidence>
<dbReference type="InterPro" id="IPR001931">
    <property type="entry name" value="Ribosomal_eS21"/>
</dbReference>
<dbReference type="OrthoDB" id="278325at2759"/>
<evidence type="ECO:0000256" key="1">
    <source>
        <dbReference type="ARBA" id="ARBA00010228"/>
    </source>
</evidence>
<accession>D8MA15</accession>
<dbReference type="FunCoup" id="D8MA15">
    <property type="interactions" value="500"/>
</dbReference>
<keyword evidence="5" id="KW-1185">Reference proteome</keyword>
<evidence type="ECO:0000313" key="4">
    <source>
        <dbReference type="EMBL" id="CBK24904.2"/>
    </source>
</evidence>
<organism evidence="4">
    <name type="scientific">Blastocystis hominis</name>
    <dbReference type="NCBI Taxonomy" id="12968"/>
    <lineage>
        <taxon>Eukaryota</taxon>
        <taxon>Sar</taxon>
        <taxon>Stramenopiles</taxon>
        <taxon>Bigyra</taxon>
        <taxon>Opalozoa</taxon>
        <taxon>Opalinata</taxon>
        <taxon>Blastocystidae</taxon>
        <taxon>Blastocystis</taxon>
    </lineage>
</organism>
<dbReference type="AlphaFoldDB" id="D8MA15"/>
<evidence type="ECO:0008006" key="6">
    <source>
        <dbReference type="Google" id="ProtNLM"/>
    </source>
</evidence>
<keyword evidence="2" id="KW-0689">Ribosomal protein</keyword>
<protein>
    <recommendedName>
        <fullName evidence="6">40S ribosomal protein S21</fullName>
    </recommendedName>
</protein>
<proteinExistence type="inferred from homology"/>
<sequence length="69" mass="7606">MQNDKGQNVELYIPRRCDWTNRVIDAKDHASVMINVARIDPETGVATGQVDTISLGGYIRSKVICVGSE</sequence>
<evidence type="ECO:0000256" key="3">
    <source>
        <dbReference type="ARBA" id="ARBA00023274"/>
    </source>
</evidence>
<dbReference type="PANTHER" id="PTHR10442">
    <property type="entry name" value="40S RIBOSOMAL PROTEIN S21"/>
    <property type="match status" value="1"/>
</dbReference>
<dbReference type="GO" id="GO:0003735">
    <property type="term" value="F:structural constituent of ribosome"/>
    <property type="evidence" value="ECO:0007669"/>
    <property type="project" value="InterPro"/>
</dbReference>
<dbReference type="Gene3D" id="3.30.1230.20">
    <property type="match status" value="1"/>
</dbReference>
<evidence type="ECO:0000313" key="5">
    <source>
        <dbReference type="Proteomes" id="UP000008312"/>
    </source>
</evidence>
<dbReference type="GO" id="GO:1990904">
    <property type="term" value="C:ribonucleoprotein complex"/>
    <property type="evidence" value="ECO:0007669"/>
    <property type="project" value="UniProtKB-KW"/>
</dbReference>
<dbReference type="Proteomes" id="UP000008312">
    <property type="component" value="Unassembled WGS sequence"/>
</dbReference>
<dbReference type="InParanoid" id="D8MA15"/>
<dbReference type="EMBL" id="FN668689">
    <property type="protein sequence ID" value="CBK24904.2"/>
    <property type="molecule type" value="Genomic_DNA"/>
</dbReference>
<gene>
    <name evidence="4" type="ORF">GSBLH_T00004570001</name>
</gene>
<keyword evidence="3" id="KW-0687">Ribonucleoprotein</keyword>
<dbReference type="GO" id="GO:0006412">
    <property type="term" value="P:translation"/>
    <property type="evidence" value="ECO:0007669"/>
    <property type="project" value="InterPro"/>
</dbReference>
<dbReference type="InterPro" id="IPR038579">
    <property type="entry name" value="Ribosomal_eS21_sf"/>
</dbReference>
<dbReference type="GO" id="GO:0005840">
    <property type="term" value="C:ribosome"/>
    <property type="evidence" value="ECO:0007669"/>
    <property type="project" value="UniProtKB-KW"/>
</dbReference>
<name>D8MA15_BLAHO</name>
<comment type="similarity">
    <text evidence="1">Belongs to the eukaryotic ribosomal protein eS21 family.</text>
</comment>
<reference evidence="4" key="1">
    <citation type="submission" date="2010-02" db="EMBL/GenBank/DDBJ databases">
        <title>Sequencing and annotation of the Blastocystis hominis genome.</title>
        <authorList>
            <person name="Wincker P."/>
        </authorList>
    </citation>
    <scope>NUCLEOTIDE SEQUENCE</scope>
    <source>
        <strain evidence="4">Singapore isolate B</strain>
    </source>
</reference>